<comment type="caution">
    <text evidence="2">The sequence shown here is derived from an EMBL/GenBank/DDBJ whole genome shotgun (WGS) entry which is preliminary data.</text>
</comment>
<evidence type="ECO:0008006" key="4">
    <source>
        <dbReference type="Google" id="ProtNLM"/>
    </source>
</evidence>
<keyword evidence="1" id="KW-0812">Transmembrane</keyword>
<feature type="transmembrane region" description="Helical" evidence="1">
    <location>
        <begin position="20"/>
        <end position="38"/>
    </location>
</feature>
<dbReference type="EMBL" id="QNZM01000343">
    <property type="protein sequence ID" value="RTZ77506.1"/>
    <property type="molecule type" value="Genomic_DNA"/>
</dbReference>
<dbReference type="Proteomes" id="UP000286732">
    <property type="component" value="Unassembled WGS sequence"/>
</dbReference>
<evidence type="ECO:0000256" key="1">
    <source>
        <dbReference type="SAM" id="Phobius"/>
    </source>
</evidence>
<dbReference type="AlphaFoldDB" id="A0A432G1R3"/>
<gene>
    <name evidence="2" type="ORF">DSY98_08840</name>
</gene>
<keyword evidence="1" id="KW-0472">Membrane</keyword>
<evidence type="ECO:0000313" key="3">
    <source>
        <dbReference type="Proteomes" id="UP000286732"/>
    </source>
</evidence>
<reference evidence="2 3" key="1">
    <citation type="submission" date="2018-06" db="EMBL/GenBank/DDBJ databases">
        <title>Combined omics and stable isotope probing to characterize newly discovered Mariana Back-Arc vent microbial communities.</title>
        <authorList>
            <person name="Trembath-Reichert E."/>
            <person name="Huber J.A."/>
        </authorList>
    </citation>
    <scope>NUCLEOTIDE SEQUENCE [LARGE SCALE GENOMIC DNA]</scope>
    <source>
        <strain evidence="2">MAG 63_2</strain>
    </source>
</reference>
<organism evidence="2 3">
    <name type="scientific">SAR324 cluster bacterium</name>
    <dbReference type="NCBI Taxonomy" id="2024889"/>
    <lineage>
        <taxon>Bacteria</taxon>
        <taxon>Deltaproteobacteria</taxon>
        <taxon>SAR324 cluster</taxon>
    </lineage>
</organism>
<accession>A0A432G1R3</accession>
<evidence type="ECO:0000313" key="2">
    <source>
        <dbReference type="EMBL" id="RTZ77506.1"/>
    </source>
</evidence>
<name>A0A432G1R3_9DELT</name>
<sequence>MSTGIESWTPVKEVAALSPFSGGEVLLTIIAVVLWIGWQIWQIKSENSTYDEQVAKLQGNLPKAVSGD</sequence>
<proteinExistence type="predicted"/>
<keyword evidence="1" id="KW-1133">Transmembrane helix</keyword>
<protein>
    <recommendedName>
        <fullName evidence="4">Pilus assembly protein PilO</fullName>
    </recommendedName>
</protein>